<dbReference type="NCBIfam" id="NF033788">
    <property type="entry name" value="HTH_metalloreg"/>
    <property type="match status" value="1"/>
</dbReference>
<dbReference type="PRINTS" id="PR00778">
    <property type="entry name" value="HTHARSR"/>
</dbReference>
<evidence type="ECO:0000313" key="2">
    <source>
        <dbReference type="EMBL" id="KIQ67586.1"/>
    </source>
</evidence>
<dbReference type="STRING" id="1123501.Wenmar_04012"/>
<dbReference type="Gene3D" id="1.10.10.10">
    <property type="entry name" value="Winged helix-like DNA-binding domain superfamily/Winged helix DNA-binding domain"/>
    <property type="match status" value="1"/>
</dbReference>
<protein>
    <submittedName>
        <fullName evidence="2">Transcriptional regulator, ArsR family</fullName>
    </submittedName>
</protein>
<gene>
    <name evidence="2" type="ORF">Wenmar_04012</name>
</gene>
<comment type="caution">
    <text evidence="2">The sequence shown here is derived from an EMBL/GenBank/DDBJ whole genome shotgun (WGS) entry which is preliminary data.</text>
</comment>
<dbReference type="EMBL" id="AONG01000022">
    <property type="protein sequence ID" value="KIQ67586.1"/>
    <property type="molecule type" value="Genomic_DNA"/>
</dbReference>
<dbReference type="eggNOG" id="COG0640">
    <property type="taxonomic scope" value="Bacteria"/>
</dbReference>
<feature type="domain" description="HTH arsR-type" evidence="1">
    <location>
        <begin position="1"/>
        <end position="91"/>
    </location>
</feature>
<keyword evidence="3" id="KW-1185">Reference proteome</keyword>
<evidence type="ECO:0000259" key="1">
    <source>
        <dbReference type="PROSITE" id="PS50987"/>
    </source>
</evidence>
<dbReference type="SMART" id="SM00418">
    <property type="entry name" value="HTH_ARSR"/>
    <property type="match status" value="1"/>
</dbReference>
<proteinExistence type="predicted"/>
<dbReference type="PANTHER" id="PTHR38600">
    <property type="entry name" value="TRANSCRIPTIONAL REGULATORY PROTEIN"/>
    <property type="match status" value="1"/>
</dbReference>
<dbReference type="SUPFAM" id="SSF46785">
    <property type="entry name" value="Winged helix' DNA-binding domain"/>
    <property type="match status" value="1"/>
</dbReference>
<dbReference type="Pfam" id="PF12840">
    <property type="entry name" value="HTH_20"/>
    <property type="match status" value="1"/>
</dbReference>
<dbReference type="GO" id="GO:0003700">
    <property type="term" value="F:DNA-binding transcription factor activity"/>
    <property type="evidence" value="ECO:0007669"/>
    <property type="project" value="InterPro"/>
</dbReference>
<dbReference type="PATRIC" id="fig|1123501.6.peg.4143"/>
<dbReference type="Proteomes" id="UP000035100">
    <property type="component" value="Unassembled WGS sequence"/>
</dbReference>
<dbReference type="InterPro" id="IPR036390">
    <property type="entry name" value="WH_DNA-bd_sf"/>
</dbReference>
<evidence type="ECO:0000313" key="3">
    <source>
        <dbReference type="Proteomes" id="UP000035100"/>
    </source>
</evidence>
<name>A0A0D0P7M3_9RHOB</name>
<organism evidence="2 3">
    <name type="scientific">Wenxinia marina DSM 24838</name>
    <dbReference type="NCBI Taxonomy" id="1123501"/>
    <lineage>
        <taxon>Bacteria</taxon>
        <taxon>Pseudomonadati</taxon>
        <taxon>Pseudomonadota</taxon>
        <taxon>Alphaproteobacteria</taxon>
        <taxon>Rhodobacterales</taxon>
        <taxon>Roseobacteraceae</taxon>
        <taxon>Wenxinia</taxon>
    </lineage>
</organism>
<dbReference type="PANTHER" id="PTHR38600:SF2">
    <property type="entry name" value="SLL0088 PROTEIN"/>
    <property type="match status" value="1"/>
</dbReference>
<dbReference type="PROSITE" id="PS50987">
    <property type="entry name" value="HTH_ARSR_2"/>
    <property type="match status" value="1"/>
</dbReference>
<dbReference type="CDD" id="cd00090">
    <property type="entry name" value="HTH_ARSR"/>
    <property type="match status" value="1"/>
</dbReference>
<dbReference type="InterPro" id="IPR001845">
    <property type="entry name" value="HTH_ArsR_DNA-bd_dom"/>
</dbReference>
<dbReference type="InterPro" id="IPR011991">
    <property type="entry name" value="ArsR-like_HTH"/>
</dbReference>
<dbReference type="AlphaFoldDB" id="A0A0D0P7M3"/>
<accession>A0A0D0P7M3</accession>
<sequence>MTNSLDAFYSALSDPTRRAVIERLVRGPAPVSELHAPHDIALPTFLRHLKVLEAAGLVRSEKAGRVRTVHIEALALADAEGWIERQRRIWEARLDRLDALAERLETESPPKEP</sequence>
<reference evidence="2 3" key="1">
    <citation type="submission" date="2013-01" db="EMBL/GenBank/DDBJ databases">
        <authorList>
            <person name="Fiebig A."/>
            <person name="Goeker M."/>
            <person name="Klenk H.-P.P."/>
        </authorList>
    </citation>
    <scope>NUCLEOTIDE SEQUENCE [LARGE SCALE GENOMIC DNA]</scope>
    <source>
        <strain evidence="2 3">DSM 24838</strain>
    </source>
</reference>
<dbReference type="OrthoDB" id="9790747at2"/>
<dbReference type="InterPro" id="IPR036388">
    <property type="entry name" value="WH-like_DNA-bd_sf"/>
</dbReference>
<dbReference type="RefSeq" id="WP_018302667.1">
    <property type="nucleotide sequence ID" value="NZ_KB902287.1"/>
</dbReference>